<dbReference type="Gene3D" id="3.20.200.10">
    <property type="entry name" value="MHCK/EF2 kinase"/>
    <property type="match status" value="1"/>
</dbReference>
<evidence type="ECO:0000256" key="3">
    <source>
        <dbReference type="ARBA" id="ARBA00022777"/>
    </source>
</evidence>
<protein>
    <recommendedName>
        <fullName evidence="4">Alpha-type protein kinase domain-containing protein</fullName>
    </recommendedName>
</protein>
<organism evidence="5 6">
    <name type="scientific">Mycena pura</name>
    <dbReference type="NCBI Taxonomy" id="153505"/>
    <lineage>
        <taxon>Eukaryota</taxon>
        <taxon>Fungi</taxon>
        <taxon>Dikarya</taxon>
        <taxon>Basidiomycota</taxon>
        <taxon>Agaricomycotina</taxon>
        <taxon>Agaricomycetes</taxon>
        <taxon>Agaricomycetidae</taxon>
        <taxon>Agaricales</taxon>
        <taxon>Marasmiineae</taxon>
        <taxon>Mycenaceae</taxon>
        <taxon>Mycena</taxon>
    </lineage>
</organism>
<evidence type="ECO:0000313" key="5">
    <source>
        <dbReference type="EMBL" id="KAJ7198176.1"/>
    </source>
</evidence>
<keyword evidence="2" id="KW-0808">Transferase</keyword>
<dbReference type="Pfam" id="PF02816">
    <property type="entry name" value="Alpha_kinase"/>
    <property type="match status" value="1"/>
</dbReference>
<reference evidence="5" key="1">
    <citation type="submission" date="2023-03" db="EMBL/GenBank/DDBJ databases">
        <title>Massive genome expansion in bonnet fungi (Mycena s.s.) driven by repeated elements and novel gene families across ecological guilds.</title>
        <authorList>
            <consortium name="Lawrence Berkeley National Laboratory"/>
            <person name="Harder C.B."/>
            <person name="Miyauchi S."/>
            <person name="Viragh M."/>
            <person name="Kuo A."/>
            <person name="Thoen E."/>
            <person name="Andreopoulos B."/>
            <person name="Lu D."/>
            <person name="Skrede I."/>
            <person name="Drula E."/>
            <person name="Henrissat B."/>
            <person name="Morin E."/>
            <person name="Kohler A."/>
            <person name="Barry K."/>
            <person name="LaButti K."/>
            <person name="Morin E."/>
            <person name="Salamov A."/>
            <person name="Lipzen A."/>
            <person name="Mereny Z."/>
            <person name="Hegedus B."/>
            <person name="Baldrian P."/>
            <person name="Stursova M."/>
            <person name="Weitz H."/>
            <person name="Taylor A."/>
            <person name="Grigoriev I.V."/>
            <person name="Nagy L.G."/>
            <person name="Martin F."/>
            <person name="Kauserud H."/>
        </authorList>
    </citation>
    <scope>NUCLEOTIDE SEQUENCE</scope>
    <source>
        <strain evidence="5">9144</strain>
    </source>
</reference>
<evidence type="ECO:0000259" key="4">
    <source>
        <dbReference type="Pfam" id="PF02816"/>
    </source>
</evidence>
<keyword evidence="3" id="KW-0418">Kinase</keyword>
<name>A0AAD6V1B8_9AGAR</name>
<proteinExistence type="predicted"/>
<evidence type="ECO:0000313" key="6">
    <source>
        <dbReference type="Proteomes" id="UP001219525"/>
    </source>
</evidence>
<dbReference type="GO" id="GO:0004674">
    <property type="term" value="F:protein serine/threonine kinase activity"/>
    <property type="evidence" value="ECO:0007669"/>
    <property type="project" value="UniProtKB-KW"/>
</dbReference>
<comment type="caution">
    <text evidence="5">The sequence shown here is derived from an EMBL/GenBank/DDBJ whole genome shotgun (WGS) entry which is preliminary data.</text>
</comment>
<feature type="domain" description="Alpha-type protein kinase" evidence="4">
    <location>
        <begin position="2"/>
        <end position="55"/>
    </location>
</feature>
<dbReference type="EMBL" id="JARJCW010000074">
    <property type="protein sequence ID" value="KAJ7198176.1"/>
    <property type="molecule type" value="Genomic_DNA"/>
</dbReference>
<dbReference type="AlphaFoldDB" id="A0AAD6V1B8"/>
<dbReference type="GO" id="GO:0005524">
    <property type="term" value="F:ATP binding"/>
    <property type="evidence" value="ECO:0007669"/>
    <property type="project" value="InterPro"/>
</dbReference>
<evidence type="ECO:0000256" key="1">
    <source>
        <dbReference type="ARBA" id="ARBA00022527"/>
    </source>
</evidence>
<gene>
    <name evidence="5" type="ORF">GGX14DRAFT_374497</name>
</gene>
<evidence type="ECO:0000256" key="2">
    <source>
        <dbReference type="ARBA" id="ARBA00022679"/>
    </source>
</evidence>
<keyword evidence="6" id="KW-1185">Reference proteome</keyword>
<sequence>MVWLMEPFRLGRPEKWSGTNEHPNHSQNKLGNVLNVFSHFIYDASYKSVVLADIQI</sequence>
<dbReference type="Proteomes" id="UP001219525">
    <property type="component" value="Unassembled WGS sequence"/>
</dbReference>
<accession>A0AAD6V1B8</accession>
<dbReference type="SUPFAM" id="SSF56112">
    <property type="entry name" value="Protein kinase-like (PK-like)"/>
    <property type="match status" value="1"/>
</dbReference>
<dbReference type="InterPro" id="IPR004166">
    <property type="entry name" value="a-kinase_dom"/>
</dbReference>
<keyword evidence="1" id="KW-0723">Serine/threonine-protein kinase</keyword>
<dbReference type="InterPro" id="IPR011009">
    <property type="entry name" value="Kinase-like_dom_sf"/>
</dbReference>